<dbReference type="InterPro" id="IPR009057">
    <property type="entry name" value="Homeodomain-like_sf"/>
</dbReference>
<dbReference type="PANTHER" id="PTHR23110:SF105">
    <property type="entry name" value="RIBBON, ISOFORM C"/>
    <property type="match status" value="1"/>
</dbReference>
<dbReference type="InterPro" id="IPR000210">
    <property type="entry name" value="BTB/POZ_dom"/>
</dbReference>
<comment type="subcellular location">
    <subcellularLocation>
        <location evidence="1 4">Nucleus</location>
    </subcellularLocation>
</comment>
<dbReference type="CTD" id="44855"/>
<evidence type="ECO:0000256" key="3">
    <source>
        <dbReference type="ARBA" id="ARBA00023242"/>
    </source>
</evidence>
<dbReference type="RefSeq" id="XP_051860773.1">
    <property type="nucleotide sequence ID" value="XM_052004813.1"/>
</dbReference>
<feature type="region of interest" description="Disordered" evidence="5">
    <location>
        <begin position="619"/>
        <end position="702"/>
    </location>
</feature>
<keyword evidence="8" id="KW-1185">Reference proteome</keyword>
<organism evidence="8 9">
    <name type="scientific">Drosophila albomicans</name>
    <name type="common">Fruit fly</name>
    <dbReference type="NCBI Taxonomy" id="7291"/>
    <lineage>
        <taxon>Eukaryota</taxon>
        <taxon>Metazoa</taxon>
        <taxon>Ecdysozoa</taxon>
        <taxon>Arthropoda</taxon>
        <taxon>Hexapoda</taxon>
        <taxon>Insecta</taxon>
        <taxon>Pterygota</taxon>
        <taxon>Neoptera</taxon>
        <taxon>Endopterygota</taxon>
        <taxon>Diptera</taxon>
        <taxon>Brachycera</taxon>
        <taxon>Muscomorpha</taxon>
        <taxon>Ephydroidea</taxon>
        <taxon>Drosophilidae</taxon>
        <taxon>Drosophila</taxon>
    </lineage>
</organism>
<feature type="compositionally biased region" description="Basic and acidic residues" evidence="5">
    <location>
        <begin position="387"/>
        <end position="402"/>
    </location>
</feature>
<dbReference type="AlphaFoldDB" id="A0A6P8XDE9"/>
<feature type="compositionally biased region" description="Basic and acidic residues" evidence="5">
    <location>
        <begin position="691"/>
        <end position="702"/>
    </location>
</feature>
<evidence type="ECO:0000259" key="6">
    <source>
        <dbReference type="PROSITE" id="PS50097"/>
    </source>
</evidence>
<dbReference type="PROSITE" id="PS50960">
    <property type="entry name" value="HTH_PSQ"/>
    <property type="match status" value="1"/>
</dbReference>
<dbReference type="Gene3D" id="1.10.10.60">
    <property type="entry name" value="Homeodomain-like"/>
    <property type="match status" value="1"/>
</dbReference>
<proteinExistence type="predicted"/>
<feature type="compositionally biased region" description="Basic and acidic residues" evidence="5">
    <location>
        <begin position="630"/>
        <end position="658"/>
    </location>
</feature>
<evidence type="ECO:0000313" key="8">
    <source>
        <dbReference type="Proteomes" id="UP000515160"/>
    </source>
</evidence>
<evidence type="ECO:0000313" key="9">
    <source>
        <dbReference type="RefSeq" id="XP_034109505.1"/>
    </source>
</evidence>
<feature type="compositionally biased region" description="Polar residues" evidence="5">
    <location>
        <begin position="170"/>
        <end position="191"/>
    </location>
</feature>
<dbReference type="PANTHER" id="PTHR23110">
    <property type="entry name" value="BTB DOMAIN TRANSCRIPTION FACTOR"/>
    <property type="match status" value="1"/>
</dbReference>
<dbReference type="FunFam" id="1.10.10.60:FF:000019">
    <property type="entry name" value="Ligand-dependent corepressor isoform 1"/>
    <property type="match status" value="1"/>
</dbReference>
<feature type="region of interest" description="Disordered" evidence="5">
    <location>
        <begin position="512"/>
        <end position="535"/>
    </location>
</feature>
<feature type="compositionally biased region" description="Polar residues" evidence="5">
    <location>
        <begin position="679"/>
        <end position="688"/>
    </location>
</feature>
<dbReference type="InterPro" id="IPR051095">
    <property type="entry name" value="Dros_DevTransReg"/>
</dbReference>
<evidence type="ECO:0000313" key="10">
    <source>
        <dbReference type="RefSeq" id="XP_051860773.1"/>
    </source>
</evidence>
<dbReference type="InterPro" id="IPR011333">
    <property type="entry name" value="SKP1/BTB/POZ_sf"/>
</dbReference>
<feature type="region of interest" description="Disordered" evidence="5">
    <location>
        <begin position="462"/>
        <end position="484"/>
    </location>
</feature>
<name>A0A6P8XDE9_DROAB</name>
<feature type="region of interest" description="Disordered" evidence="5">
    <location>
        <begin position="139"/>
        <end position="227"/>
    </location>
</feature>
<feature type="compositionally biased region" description="Basic and acidic residues" evidence="5">
    <location>
        <begin position="139"/>
        <end position="148"/>
    </location>
</feature>
<dbReference type="GeneID" id="117571463"/>
<feature type="compositionally biased region" description="Low complexity" evidence="5">
    <location>
        <begin position="250"/>
        <end position="270"/>
    </location>
</feature>
<dbReference type="SUPFAM" id="SSF54695">
    <property type="entry name" value="POZ domain"/>
    <property type="match status" value="1"/>
</dbReference>
<feature type="compositionally biased region" description="Acidic residues" evidence="5">
    <location>
        <begin position="619"/>
        <end position="629"/>
    </location>
</feature>
<dbReference type="Pfam" id="PF00651">
    <property type="entry name" value="BTB"/>
    <property type="match status" value="1"/>
</dbReference>
<keyword evidence="2 4" id="KW-0238">DNA-binding</keyword>
<feature type="domain" description="HTH psq-type" evidence="7">
    <location>
        <begin position="412"/>
        <end position="463"/>
    </location>
</feature>
<dbReference type="GO" id="GO:0003677">
    <property type="term" value="F:DNA binding"/>
    <property type="evidence" value="ECO:0007669"/>
    <property type="project" value="UniProtKB-UniRule"/>
</dbReference>
<evidence type="ECO:0000256" key="4">
    <source>
        <dbReference type="PROSITE-ProRule" id="PRU00320"/>
    </source>
</evidence>
<dbReference type="PROSITE" id="PS50097">
    <property type="entry name" value="BTB"/>
    <property type="match status" value="1"/>
</dbReference>
<reference evidence="9 10" key="1">
    <citation type="submission" date="2025-04" db="UniProtKB">
        <authorList>
            <consortium name="RefSeq"/>
        </authorList>
    </citation>
    <scope>IDENTIFICATION</scope>
    <source>
        <strain evidence="9 10">15112-1751.03</strain>
        <tissue evidence="9 10">Whole Adult</tissue>
    </source>
</reference>
<dbReference type="Gene3D" id="3.30.710.10">
    <property type="entry name" value="Potassium Channel Kv1.1, Chain A"/>
    <property type="match status" value="1"/>
</dbReference>
<keyword evidence="3 4" id="KW-0539">Nucleus</keyword>
<evidence type="ECO:0000259" key="7">
    <source>
        <dbReference type="PROSITE" id="PS50960"/>
    </source>
</evidence>
<protein>
    <submittedName>
        <fullName evidence="9 10">Longitudinals lacking protein, isoforms H/M/V</fullName>
    </submittedName>
</protein>
<dbReference type="FunFam" id="3.30.710.10:FF:000148">
    <property type="entry name" value="Ribbon"/>
    <property type="match status" value="1"/>
</dbReference>
<dbReference type="GO" id="GO:0006357">
    <property type="term" value="P:regulation of transcription by RNA polymerase II"/>
    <property type="evidence" value="ECO:0007669"/>
    <property type="project" value="TreeGrafter"/>
</dbReference>
<evidence type="ECO:0000256" key="1">
    <source>
        <dbReference type="ARBA" id="ARBA00004123"/>
    </source>
</evidence>
<dbReference type="Proteomes" id="UP000515160">
    <property type="component" value="Chromosome 3"/>
</dbReference>
<dbReference type="CDD" id="cd18315">
    <property type="entry name" value="BTB_POZ_BAB-like"/>
    <property type="match status" value="1"/>
</dbReference>
<accession>A0A6P8XDE9</accession>
<feature type="compositionally biased region" description="Low complexity" evidence="5">
    <location>
        <begin position="192"/>
        <end position="212"/>
    </location>
</feature>
<dbReference type="RefSeq" id="XP_034109505.1">
    <property type="nucleotide sequence ID" value="XM_034253614.2"/>
</dbReference>
<feature type="domain" description="BTB" evidence="6">
    <location>
        <begin position="42"/>
        <end position="107"/>
    </location>
</feature>
<dbReference type="Pfam" id="PF05225">
    <property type="entry name" value="HTH_psq"/>
    <property type="match status" value="1"/>
</dbReference>
<gene>
    <name evidence="9 10" type="primary">LOC117571463</name>
</gene>
<feature type="DNA-binding region" description="H-T-H motif" evidence="4">
    <location>
        <begin position="439"/>
        <end position="459"/>
    </location>
</feature>
<feature type="region of interest" description="Disordered" evidence="5">
    <location>
        <begin position="327"/>
        <end position="414"/>
    </location>
</feature>
<evidence type="ECO:0000256" key="5">
    <source>
        <dbReference type="SAM" id="MobiDB-lite"/>
    </source>
</evidence>
<dbReference type="GO" id="GO:0005634">
    <property type="term" value="C:nucleus"/>
    <property type="evidence" value="ECO:0007669"/>
    <property type="project" value="UniProtKB-SubCell"/>
</dbReference>
<dbReference type="OrthoDB" id="10261408at2759"/>
<sequence length="740" mass="79339">MGGPTPVAASSEGGQTYCLRWNNHQTNLVQILHALHEVGSYVDCTLVVDDEQFKAHRVVLAANSPYFQAILQDVPQDQCSIILPGVKGFEIAALLQYMYTGETTVTKSQEPEILRTAKELQVKGLYDNLMKFNNHKAAAVEERSHHQFEGSSQSHHHHHHQHSAPTSSSGSKSHNGAASEAGYQQQQPQHNSSSVISTSTHISPSAAISSSCSPPPPPFGSYQPPYTSFPPAHSSGVPLNMNAHIPAGETPLTPTHSTPHAAAAGEAGHGQWPLSPSAAAAAMLNSVYESAADMNPLKRKKLSAISSMLLNSTRDTPILRNVLAQANPADSSQPNPLLLPGVKSSSSSSAGADKTPTHQHPHSHQMGSGGGSAAGAGSHSFNGSDYGGDKEPLSPHTDRSFDEETGGQGGKKPEWKRYKQYTRADMMCAIQCVREGMSALQASRKFGLPSRTLYDKVRKLNITTGRGTHRTPKRSPPGVGGVESPAAFPYSAAAAAAAAAHNYGQPELERDVKEHGHGHPQGTGHAHHGMPPTIPHSAAALLDHAFLQQALENRGNDIAGREALHAMALAAAAHAAANRMSSSPPGSNGHVVRSPGHYAEQESMEKHGQAMIKREAIEEERDADDEDDHEQDHEHEHEHEQDHDQVEDLSLARKERPESPYSPPPPRAASPMESASVIMHSNSASASINGKEAHELEPEHENDHDMVEDYNRDEVVHSPAMVVGLKRELLGSDEAQARTD</sequence>
<dbReference type="SMART" id="SM00225">
    <property type="entry name" value="BTB"/>
    <property type="match status" value="1"/>
</dbReference>
<dbReference type="SUPFAM" id="SSF46689">
    <property type="entry name" value="Homeodomain-like"/>
    <property type="match status" value="1"/>
</dbReference>
<evidence type="ECO:0000256" key="2">
    <source>
        <dbReference type="ARBA" id="ARBA00023125"/>
    </source>
</evidence>
<feature type="region of interest" description="Disordered" evidence="5">
    <location>
        <begin position="240"/>
        <end position="271"/>
    </location>
</feature>
<dbReference type="InterPro" id="IPR007889">
    <property type="entry name" value="HTH_Psq"/>
</dbReference>